<dbReference type="PRINTS" id="PR00039">
    <property type="entry name" value="HTHLYSR"/>
</dbReference>
<evidence type="ECO:0000256" key="3">
    <source>
        <dbReference type="ARBA" id="ARBA00023125"/>
    </source>
</evidence>
<evidence type="ECO:0000256" key="2">
    <source>
        <dbReference type="ARBA" id="ARBA00023015"/>
    </source>
</evidence>
<evidence type="ECO:0000313" key="6">
    <source>
        <dbReference type="EMBL" id="TDR56001.1"/>
    </source>
</evidence>
<dbReference type="SUPFAM" id="SSF46785">
    <property type="entry name" value="Winged helix' DNA-binding domain"/>
    <property type="match status" value="1"/>
</dbReference>
<protein>
    <submittedName>
        <fullName evidence="6">LysR family transcriptional regulator</fullName>
    </submittedName>
</protein>
<dbReference type="PANTHER" id="PTHR30419">
    <property type="entry name" value="HTH-TYPE TRANSCRIPTIONAL REGULATOR YBHD"/>
    <property type="match status" value="1"/>
</dbReference>
<dbReference type="GO" id="GO:0005829">
    <property type="term" value="C:cytosol"/>
    <property type="evidence" value="ECO:0007669"/>
    <property type="project" value="TreeGrafter"/>
</dbReference>
<dbReference type="PANTHER" id="PTHR30419:SF30">
    <property type="entry name" value="LYSR FAMILY TRANSCRIPTIONAL REGULATOR"/>
    <property type="match status" value="1"/>
</dbReference>
<dbReference type="InterPro" id="IPR036390">
    <property type="entry name" value="WH_DNA-bd_sf"/>
</dbReference>
<organism evidence="6 7">
    <name type="scientific">Halomonas ventosae</name>
    <dbReference type="NCBI Taxonomy" id="229007"/>
    <lineage>
        <taxon>Bacteria</taxon>
        <taxon>Pseudomonadati</taxon>
        <taxon>Pseudomonadota</taxon>
        <taxon>Gammaproteobacteria</taxon>
        <taxon>Oceanospirillales</taxon>
        <taxon>Halomonadaceae</taxon>
        <taxon>Halomonas</taxon>
    </lineage>
</organism>
<dbReference type="SUPFAM" id="SSF53850">
    <property type="entry name" value="Periplasmic binding protein-like II"/>
    <property type="match status" value="1"/>
</dbReference>
<proteinExistence type="inferred from homology"/>
<dbReference type="GO" id="GO:0003677">
    <property type="term" value="F:DNA binding"/>
    <property type="evidence" value="ECO:0007669"/>
    <property type="project" value="UniProtKB-KW"/>
</dbReference>
<keyword evidence="3" id="KW-0238">DNA-binding</keyword>
<dbReference type="EMBL" id="SNZJ01000005">
    <property type="protein sequence ID" value="TDR56001.1"/>
    <property type="molecule type" value="Genomic_DNA"/>
</dbReference>
<dbReference type="Pfam" id="PF00126">
    <property type="entry name" value="HTH_1"/>
    <property type="match status" value="1"/>
</dbReference>
<dbReference type="CDD" id="cd08440">
    <property type="entry name" value="PBP2_LTTR_like_4"/>
    <property type="match status" value="1"/>
</dbReference>
<gene>
    <name evidence="6" type="ORF">DFP85_105175</name>
</gene>
<sequence length="306" mass="33610">MGISIKQLKAFIEISTSGSFVEASENLHLSQPALSISIKKLESVVGGPLFNRSRKGIQLTPEGKRFLPVAMRLVSDWDSALDDLSRLFNKQVGRVSLAALPTLAAGFLPAVLADFKQQYPNLEISVHDLLASQIDELVSEGRADIGLSVQPRNSETMQFEPLIEDHFVAVCPTGHPLLRQEEVSWHELLAYPIIDLYKMSSTRQAIERVLGDLGREMDLFCEVSQIGTVGRMVAEGLGVSALPSLSFLQISKEGLGWRPLVSPRVPRQLGIITPTRTPLSAAAEAMLSKIREHVKLAKWESAPLLQ</sequence>
<evidence type="ECO:0000259" key="5">
    <source>
        <dbReference type="PROSITE" id="PS50931"/>
    </source>
</evidence>
<dbReference type="Proteomes" id="UP000295212">
    <property type="component" value="Unassembled WGS sequence"/>
</dbReference>
<dbReference type="InterPro" id="IPR036388">
    <property type="entry name" value="WH-like_DNA-bd_sf"/>
</dbReference>
<dbReference type="AlphaFoldDB" id="A0A4R6ZTC1"/>
<evidence type="ECO:0000256" key="4">
    <source>
        <dbReference type="ARBA" id="ARBA00023163"/>
    </source>
</evidence>
<evidence type="ECO:0000313" key="7">
    <source>
        <dbReference type="Proteomes" id="UP000295212"/>
    </source>
</evidence>
<dbReference type="Pfam" id="PF03466">
    <property type="entry name" value="LysR_substrate"/>
    <property type="match status" value="1"/>
</dbReference>
<comment type="similarity">
    <text evidence="1">Belongs to the LysR transcriptional regulatory family.</text>
</comment>
<keyword evidence="4" id="KW-0804">Transcription</keyword>
<dbReference type="InterPro" id="IPR000847">
    <property type="entry name" value="LysR_HTH_N"/>
</dbReference>
<name>A0A4R6ZTC1_9GAMM</name>
<dbReference type="Gene3D" id="3.40.190.290">
    <property type="match status" value="1"/>
</dbReference>
<comment type="caution">
    <text evidence="6">The sequence shown here is derived from an EMBL/GenBank/DDBJ whole genome shotgun (WGS) entry which is preliminary data.</text>
</comment>
<keyword evidence="2" id="KW-0805">Transcription regulation</keyword>
<accession>A0A4R6ZTC1</accession>
<dbReference type="InterPro" id="IPR050950">
    <property type="entry name" value="HTH-type_LysR_regulators"/>
</dbReference>
<dbReference type="OrthoDB" id="646694at2"/>
<dbReference type="PROSITE" id="PS50931">
    <property type="entry name" value="HTH_LYSR"/>
    <property type="match status" value="1"/>
</dbReference>
<evidence type="ECO:0000256" key="1">
    <source>
        <dbReference type="ARBA" id="ARBA00009437"/>
    </source>
</evidence>
<dbReference type="GO" id="GO:0003700">
    <property type="term" value="F:DNA-binding transcription factor activity"/>
    <property type="evidence" value="ECO:0007669"/>
    <property type="project" value="InterPro"/>
</dbReference>
<dbReference type="InterPro" id="IPR005119">
    <property type="entry name" value="LysR_subst-bd"/>
</dbReference>
<dbReference type="Gene3D" id="1.10.10.10">
    <property type="entry name" value="Winged helix-like DNA-binding domain superfamily/Winged helix DNA-binding domain"/>
    <property type="match status" value="1"/>
</dbReference>
<dbReference type="RefSeq" id="WP_133635419.1">
    <property type="nucleotide sequence ID" value="NZ_SNZJ01000005.1"/>
</dbReference>
<reference evidence="6 7" key="1">
    <citation type="submission" date="2019-03" db="EMBL/GenBank/DDBJ databases">
        <title>Genomic Encyclopedia of Type Strains, Phase III (KMG-III): the genomes of soil and plant-associated and newly described type strains.</title>
        <authorList>
            <person name="Whitman W."/>
        </authorList>
    </citation>
    <scope>NUCLEOTIDE SEQUENCE [LARGE SCALE GENOMIC DNA]</scope>
    <source>
        <strain evidence="6 7">CECT 5797</strain>
    </source>
</reference>
<dbReference type="FunFam" id="1.10.10.10:FF:000001">
    <property type="entry name" value="LysR family transcriptional regulator"/>
    <property type="match status" value="1"/>
</dbReference>
<feature type="domain" description="HTH lysR-type" evidence="5">
    <location>
        <begin position="3"/>
        <end position="60"/>
    </location>
</feature>